<keyword evidence="3" id="KW-0904">Protein phosphatase</keyword>
<dbReference type="PRINTS" id="PR00719">
    <property type="entry name" value="LMWPTPASE"/>
</dbReference>
<proteinExistence type="inferred from homology"/>
<dbReference type="Gene3D" id="3.40.50.2300">
    <property type="match status" value="1"/>
</dbReference>
<dbReference type="PANTHER" id="PTHR11717:SF31">
    <property type="entry name" value="LOW MOLECULAR WEIGHT PROTEIN-TYROSINE-PHOSPHATASE ETP-RELATED"/>
    <property type="match status" value="1"/>
</dbReference>
<dbReference type="EMBL" id="CP025299">
    <property type="protein sequence ID" value="AUG30655.1"/>
    <property type="molecule type" value="Genomic_DNA"/>
</dbReference>
<evidence type="ECO:0000256" key="3">
    <source>
        <dbReference type="ARBA" id="ARBA00022912"/>
    </source>
</evidence>
<dbReference type="InterPro" id="IPR017867">
    <property type="entry name" value="Tyr_phospatase_low_mol_wt"/>
</dbReference>
<dbReference type="RefSeq" id="WP_101306871.1">
    <property type="nucleotide sequence ID" value="NZ_CP025299.1"/>
</dbReference>
<name>A0A2K9DAN9_9MICO</name>
<dbReference type="Proteomes" id="UP000233276">
    <property type="component" value="Chromosome"/>
</dbReference>
<dbReference type="GO" id="GO:0004725">
    <property type="term" value="F:protein tyrosine phosphatase activity"/>
    <property type="evidence" value="ECO:0007669"/>
    <property type="project" value="InterPro"/>
</dbReference>
<protein>
    <submittedName>
        <fullName evidence="6">Low molecular weight phosphatase family protein</fullName>
    </submittedName>
</protein>
<evidence type="ECO:0000256" key="4">
    <source>
        <dbReference type="PIRSR" id="PIRSR617867-1"/>
    </source>
</evidence>
<evidence type="ECO:0000313" key="7">
    <source>
        <dbReference type="Proteomes" id="UP000233276"/>
    </source>
</evidence>
<comment type="similarity">
    <text evidence="1">Belongs to the low molecular weight phosphotyrosine protein phosphatase family.</text>
</comment>
<dbReference type="Pfam" id="PF01451">
    <property type="entry name" value="LMWPc"/>
    <property type="match status" value="1"/>
</dbReference>
<gene>
    <name evidence="6" type="ORF">CXR34_15070</name>
</gene>
<dbReference type="KEGG" id="mhos:CXR34_15070"/>
<reference evidence="6 7" key="1">
    <citation type="submission" date="2017-12" db="EMBL/GenBank/DDBJ databases">
        <title>Isolation and characterization of estrogens degradatiion strain Microbacterium hominis SJTG1.</title>
        <authorList>
            <person name="Xiong W."/>
            <person name="Yin C."/>
            <person name="Zheng D."/>
            <person name="Liang R."/>
        </authorList>
    </citation>
    <scope>NUCLEOTIDE SEQUENCE [LARGE SCALE GENOMIC DNA]</scope>
    <source>
        <strain evidence="6 7">SJTG1</strain>
    </source>
</reference>
<dbReference type="SMART" id="SM00226">
    <property type="entry name" value="LMWPc"/>
    <property type="match status" value="1"/>
</dbReference>
<dbReference type="InterPro" id="IPR050438">
    <property type="entry name" value="LMW_PTPase"/>
</dbReference>
<accession>A0A2K9DAN9</accession>
<evidence type="ECO:0000259" key="5">
    <source>
        <dbReference type="SMART" id="SM00226"/>
    </source>
</evidence>
<evidence type="ECO:0000256" key="2">
    <source>
        <dbReference type="ARBA" id="ARBA00022801"/>
    </source>
</evidence>
<dbReference type="PANTHER" id="PTHR11717">
    <property type="entry name" value="LOW MOLECULAR WEIGHT PROTEIN TYROSINE PHOSPHATASE"/>
    <property type="match status" value="1"/>
</dbReference>
<evidence type="ECO:0000256" key="1">
    <source>
        <dbReference type="ARBA" id="ARBA00011063"/>
    </source>
</evidence>
<evidence type="ECO:0000313" key="6">
    <source>
        <dbReference type="EMBL" id="AUG30655.1"/>
    </source>
</evidence>
<dbReference type="InterPro" id="IPR023485">
    <property type="entry name" value="Ptyr_pPase"/>
</dbReference>
<organism evidence="6 7">
    <name type="scientific">Microbacterium hominis</name>
    <dbReference type="NCBI Taxonomy" id="162426"/>
    <lineage>
        <taxon>Bacteria</taxon>
        <taxon>Bacillati</taxon>
        <taxon>Actinomycetota</taxon>
        <taxon>Actinomycetes</taxon>
        <taxon>Micrococcales</taxon>
        <taxon>Microbacteriaceae</taxon>
        <taxon>Microbacterium</taxon>
    </lineage>
</organism>
<dbReference type="SUPFAM" id="SSF52788">
    <property type="entry name" value="Phosphotyrosine protein phosphatases I"/>
    <property type="match status" value="1"/>
</dbReference>
<dbReference type="AlphaFoldDB" id="A0A2K9DAN9"/>
<sequence>MLEILTVCTGNICRSPLAAQLLALRLADLDVSVTSAGTRAREGMPMTPEAADLAAARGVGPALTAAHGARYLTPAHVHGADLVLAMARDHRREIVELDPSRTRSAFTAREFARLAGDVTDEELRTAAAGAGDAAGPRERFAAALALIAGRRGITLPPASPDEDDVVDPYGRSAATYERSAAELEPGLAAVERVVRIALTGR</sequence>
<feature type="active site" description="Nucleophile" evidence="4">
    <location>
        <position position="8"/>
    </location>
</feature>
<feature type="active site" evidence="4">
    <location>
        <position position="14"/>
    </location>
</feature>
<feature type="domain" description="Phosphotyrosine protein phosphatase I" evidence="5">
    <location>
        <begin position="2"/>
        <end position="192"/>
    </location>
</feature>
<dbReference type="InterPro" id="IPR036196">
    <property type="entry name" value="Ptyr_pPase_sf"/>
</dbReference>
<keyword evidence="2" id="KW-0378">Hydrolase</keyword>